<protein>
    <submittedName>
        <fullName evidence="1">Uncharacterized protein</fullName>
    </submittedName>
</protein>
<name>A0A699WI79_TANCI</name>
<proteinExistence type="predicted"/>
<dbReference type="AlphaFoldDB" id="A0A699WI79"/>
<comment type="caution">
    <text evidence="1">The sequence shown here is derived from an EMBL/GenBank/DDBJ whole genome shotgun (WGS) entry which is preliminary data.</text>
</comment>
<evidence type="ECO:0000313" key="1">
    <source>
        <dbReference type="EMBL" id="GFD45438.1"/>
    </source>
</evidence>
<organism evidence="1">
    <name type="scientific">Tanacetum cinerariifolium</name>
    <name type="common">Dalmatian daisy</name>
    <name type="synonym">Chrysanthemum cinerariifolium</name>
    <dbReference type="NCBI Taxonomy" id="118510"/>
    <lineage>
        <taxon>Eukaryota</taxon>
        <taxon>Viridiplantae</taxon>
        <taxon>Streptophyta</taxon>
        <taxon>Embryophyta</taxon>
        <taxon>Tracheophyta</taxon>
        <taxon>Spermatophyta</taxon>
        <taxon>Magnoliopsida</taxon>
        <taxon>eudicotyledons</taxon>
        <taxon>Gunneridae</taxon>
        <taxon>Pentapetalae</taxon>
        <taxon>asterids</taxon>
        <taxon>campanulids</taxon>
        <taxon>Asterales</taxon>
        <taxon>Asteraceae</taxon>
        <taxon>Asteroideae</taxon>
        <taxon>Anthemideae</taxon>
        <taxon>Anthemidinae</taxon>
        <taxon>Tanacetum</taxon>
    </lineage>
</organism>
<feature type="non-terminal residue" evidence="1">
    <location>
        <position position="1"/>
    </location>
</feature>
<gene>
    <name evidence="1" type="ORF">Tci_917407</name>
</gene>
<accession>A0A699WI79</accession>
<dbReference type="EMBL" id="BKCJ011648367">
    <property type="protein sequence ID" value="GFD45438.1"/>
    <property type="molecule type" value="Genomic_DNA"/>
</dbReference>
<reference evidence="1" key="1">
    <citation type="journal article" date="2019" name="Sci. Rep.">
        <title>Draft genome of Tanacetum cinerariifolium, the natural source of mosquito coil.</title>
        <authorList>
            <person name="Yamashiro T."/>
            <person name="Shiraishi A."/>
            <person name="Satake H."/>
            <person name="Nakayama K."/>
        </authorList>
    </citation>
    <scope>NUCLEOTIDE SEQUENCE</scope>
</reference>
<sequence>SMVHGVCWEVMEGRGGVVRMWWSGAEMGEVVLQGLAGILVVNSSYLNRGRDNRDDIGNLHS</sequence>